<dbReference type="InterPro" id="IPR006121">
    <property type="entry name" value="HMA_dom"/>
</dbReference>
<dbReference type="PROSITE" id="PS50846">
    <property type="entry name" value="HMA_2"/>
    <property type="match status" value="1"/>
</dbReference>
<accession>F5YKQ9</accession>
<feature type="domain" description="HMA" evidence="2">
    <location>
        <begin position="1"/>
        <end position="66"/>
    </location>
</feature>
<keyword evidence="1" id="KW-0479">Metal-binding</keyword>
<evidence type="ECO:0000313" key="3">
    <source>
        <dbReference type="EMBL" id="AEF83561.1"/>
    </source>
</evidence>
<dbReference type="Pfam" id="PF00403">
    <property type="entry name" value="HMA"/>
    <property type="match status" value="1"/>
</dbReference>
<evidence type="ECO:0000259" key="2">
    <source>
        <dbReference type="PROSITE" id="PS50846"/>
    </source>
</evidence>
<keyword evidence="4" id="KW-1185">Reference proteome</keyword>
<dbReference type="OrthoDB" id="9813965at2"/>
<reference evidence="4" key="1">
    <citation type="submission" date="2009-12" db="EMBL/GenBank/DDBJ databases">
        <title>Complete sequence of Treponema primitia strain ZAS-2.</title>
        <authorList>
            <person name="Tetu S.G."/>
            <person name="Matson E."/>
            <person name="Ren Q."/>
            <person name="Seshadri R."/>
            <person name="Elbourne L."/>
            <person name="Hassan K.A."/>
            <person name="Durkin A."/>
            <person name="Radune D."/>
            <person name="Mohamoud Y."/>
            <person name="Shay R."/>
            <person name="Jin S."/>
            <person name="Zhang X."/>
            <person name="Lucey K."/>
            <person name="Ballor N.R."/>
            <person name="Ottesen E."/>
            <person name="Rosenthal R."/>
            <person name="Allen A."/>
            <person name="Leadbetter J.R."/>
            <person name="Paulsen I.T."/>
        </authorList>
    </citation>
    <scope>NUCLEOTIDE SEQUENCE [LARGE SCALE GENOMIC DNA]</scope>
    <source>
        <strain evidence="4">ATCC BAA-887 / DSM 12427 / ZAS-2</strain>
    </source>
</reference>
<protein>
    <submittedName>
        <fullName evidence="3">Putative heavy metal-binding protein</fullName>
    </submittedName>
</protein>
<dbReference type="SUPFAM" id="SSF55008">
    <property type="entry name" value="HMA, heavy metal-associated domain"/>
    <property type="match status" value="1"/>
</dbReference>
<dbReference type="GO" id="GO:0005507">
    <property type="term" value="F:copper ion binding"/>
    <property type="evidence" value="ECO:0007669"/>
    <property type="project" value="InterPro"/>
</dbReference>
<dbReference type="Gene3D" id="3.30.70.100">
    <property type="match status" value="1"/>
</dbReference>
<dbReference type="HOGENOM" id="CLU_134973_10_4_12"/>
<evidence type="ECO:0000256" key="1">
    <source>
        <dbReference type="ARBA" id="ARBA00022723"/>
    </source>
</evidence>
<dbReference type="FunFam" id="3.30.70.100:FF:000001">
    <property type="entry name" value="ATPase copper transporting beta"/>
    <property type="match status" value="1"/>
</dbReference>
<name>F5YKQ9_TREPZ</name>
<dbReference type="PROSITE" id="PS01047">
    <property type="entry name" value="HMA_1"/>
    <property type="match status" value="1"/>
</dbReference>
<dbReference type="GO" id="GO:0006825">
    <property type="term" value="P:copper ion transport"/>
    <property type="evidence" value="ECO:0007669"/>
    <property type="project" value="InterPro"/>
</dbReference>
<dbReference type="Proteomes" id="UP000009223">
    <property type="component" value="Chromosome"/>
</dbReference>
<dbReference type="EMBL" id="CP001843">
    <property type="protein sequence ID" value="AEF83561.1"/>
    <property type="molecule type" value="Genomic_DNA"/>
</dbReference>
<organism evidence="3 4">
    <name type="scientific">Treponema primitia (strain ATCC BAA-887 / DSM 12427 / ZAS-2)</name>
    <dbReference type="NCBI Taxonomy" id="545694"/>
    <lineage>
        <taxon>Bacteria</taxon>
        <taxon>Pseudomonadati</taxon>
        <taxon>Spirochaetota</taxon>
        <taxon>Spirochaetia</taxon>
        <taxon>Spirochaetales</taxon>
        <taxon>Treponemataceae</taxon>
        <taxon>Treponema</taxon>
    </lineage>
</organism>
<reference evidence="3 4" key="2">
    <citation type="journal article" date="2011" name="ISME J.">
        <title>RNA-seq reveals cooperative metabolic interactions between two termite-gut spirochete species in co-culture.</title>
        <authorList>
            <person name="Rosenthal A.Z."/>
            <person name="Matson E.G."/>
            <person name="Eldar A."/>
            <person name="Leadbetter J.R."/>
        </authorList>
    </citation>
    <scope>NUCLEOTIDE SEQUENCE [LARGE SCALE GENOMIC DNA]</scope>
    <source>
        <strain evidence="4">ATCC BAA-887 / DSM 12427 / ZAS-2</strain>
    </source>
</reference>
<dbReference type="PRINTS" id="PR00944">
    <property type="entry name" value="CUEXPORT"/>
</dbReference>
<dbReference type="KEGG" id="tpi:TREPR_0583"/>
<dbReference type="RefSeq" id="WP_015709441.1">
    <property type="nucleotide sequence ID" value="NC_015578.1"/>
</dbReference>
<gene>
    <name evidence="3" type="ordered locus">TREPR_0583</name>
</gene>
<dbReference type="eggNOG" id="COG2608">
    <property type="taxonomic scope" value="Bacteria"/>
</dbReference>
<dbReference type="AlphaFoldDB" id="F5YKQ9"/>
<sequence>MKTLLKIDGMSCDHCVKHVKDALEEVAGVGSAKVSLKDNSADVEHGDAVTLDSLKAAVVEAGYAVV</sequence>
<evidence type="ECO:0000313" key="4">
    <source>
        <dbReference type="Proteomes" id="UP000009223"/>
    </source>
</evidence>
<dbReference type="InterPro" id="IPR036163">
    <property type="entry name" value="HMA_dom_sf"/>
</dbReference>
<dbReference type="STRING" id="545694.TREPR_0583"/>
<dbReference type="InterPro" id="IPR017969">
    <property type="entry name" value="Heavy-metal-associated_CS"/>
</dbReference>
<dbReference type="CDD" id="cd00371">
    <property type="entry name" value="HMA"/>
    <property type="match status" value="1"/>
</dbReference>
<proteinExistence type="predicted"/>
<dbReference type="InterPro" id="IPR000428">
    <property type="entry name" value="Cu-bd"/>
</dbReference>